<accession>L7CNF3</accession>
<feature type="domain" description="Response regulatory" evidence="3">
    <location>
        <begin position="1"/>
        <end position="103"/>
    </location>
</feature>
<sequence>MKLSLENRGYKVARAQEVQTGYQLAFEFEPIAILLDLRMSHDNGEQLLSEMRFHPALMHIPVFIVSGVYSSNSRDRLLAIGATDVFRKPVDLDAIADAIEYYRPSN</sequence>
<protein>
    <submittedName>
        <fullName evidence="4">Response regulator receiver protein</fullName>
    </submittedName>
</protein>
<evidence type="ECO:0000313" key="5">
    <source>
        <dbReference type="Proteomes" id="UP000010959"/>
    </source>
</evidence>
<dbReference type="AlphaFoldDB" id="L7CNF3"/>
<evidence type="ECO:0000256" key="2">
    <source>
        <dbReference type="PROSITE-ProRule" id="PRU00169"/>
    </source>
</evidence>
<name>L7CNF3_RHOBT</name>
<dbReference type="InterPro" id="IPR050595">
    <property type="entry name" value="Bact_response_regulator"/>
</dbReference>
<feature type="modified residue" description="4-aspartylphosphate" evidence="2">
    <location>
        <position position="36"/>
    </location>
</feature>
<dbReference type="PANTHER" id="PTHR44591">
    <property type="entry name" value="STRESS RESPONSE REGULATOR PROTEIN 1"/>
    <property type="match status" value="1"/>
</dbReference>
<dbReference type="PANTHER" id="PTHR44591:SF3">
    <property type="entry name" value="RESPONSE REGULATORY DOMAIN-CONTAINING PROTEIN"/>
    <property type="match status" value="1"/>
</dbReference>
<reference evidence="4 5" key="1">
    <citation type="journal article" date="2013" name="Mar. Genomics">
        <title>Expression of sulfatases in Rhodopirellula baltica and the diversity of sulfatases in the genus Rhodopirellula.</title>
        <authorList>
            <person name="Wegner C.E."/>
            <person name="Richter-Heitmann T."/>
            <person name="Klindworth A."/>
            <person name="Klockow C."/>
            <person name="Richter M."/>
            <person name="Achstetter T."/>
            <person name="Glockner F.O."/>
            <person name="Harder J."/>
        </authorList>
    </citation>
    <scope>NUCLEOTIDE SEQUENCE [LARGE SCALE GENOMIC DNA]</scope>
    <source>
        <strain evidence="4 5">SWK14</strain>
    </source>
</reference>
<dbReference type="InterPro" id="IPR001789">
    <property type="entry name" value="Sig_transdc_resp-reg_receiver"/>
</dbReference>
<proteinExistence type="predicted"/>
<keyword evidence="1 2" id="KW-0597">Phosphoprotein</keyword>
<organism evidence="4 5">
    <name type="scientific">Rhodopirellula baltica SWK14</name>
    <dbReference type="NCBI Taxonomy" id="993516"/>
    <lineage>
        <taxon>Bacteria</taxon>
        <taxon>Pseudomonadati</taxon>
        <taxon>Planctomycetota</taxon>
        <taxon>Planctomycetia</taxon>
        <taxon>Pirellulales</taxon>
        <taxon>Pirellulaceae</taxon>
        <taxon>Rhodopirellula</taxon>
    </lineage>
</organism>
<dbReference type="PATRIC" id="fig|993516.3.peg.893"/>
<dbReference type="Pfam" id="PF00072">
    <property type="entry name" value="Response_reg"/>
    <property type="match status" value="1"/>
</dbReference>
<dbReference type="SUPFAM" id="SSF52172">
    <property type="entry name" value="CheY-like"/>
    <property type="match status" value="1"/>
</dbReference>
<evidence type="ECO:0000313" key="4">
    <source>
        <dbReference type="EMBL" id="ELP35172.1"/>
    </source>
</evidence>
<dbReference type="EMBL" id="AMWG01000020">
    <property type="protein sequence ID" value="ELP35172.1"/>
    <property type="molecule type" value="Genomic_DNA"/>
</dbReference>
<dbReference type="Proteomes" id="UP000010959">
    <property type="component" value="Unassembled WGS sequence"/>
</dbReference>
<dbReference type="PROSITE" id="PS50110">
    <property type="entry name" value="RESPONSE_REGULATORY"/>
    <property type="match status" value="1"/>
</dbReference>
<dbReference type="GO" id="GO:0000160">
    <property type="term" value="P:phosphorelay signal transduction system"/>
    <property type="evidence" value="ECO:0007669"/>
    <property type="project" value="InterPro"/>
</dbReference>
<evidence type="ECO:0000259" key="3">
    <source>
        <dbReference type="PROSITE" id="PS50110"/>
    </source>
</evidence>
<dbReference type="CDD" id="cd00156">
    <property type="entry name" value="REC"/>
    <property type="match status" value="1"/>
</dbReference>
<dbReference type="InterPro" id="IPR011006">
    <property type="entry name" value="CheY-like_superfamily"/>
</dbReference>
<dbReference type="Gene3D" id="3.40.50.2300">
    <property type="match status" value="1"/>
</dbReference>
<gene>
    <name evidence="4" type="ORF">RBSWK_00840</name>
</gene>
<evidence type="ECO:0000256" key="1">
    <source>
        <dbReference type="ARBA" id="ARBA00022553"/>
    </source>
</evidence>
<comment type="caution">
    <text evidence="4">The sequence shown here is derived from an EMBL/GenBank/DDBJ whole genome shotgun (WGS) entry which is preliminary data.</text>
</comment>